<protein>
    <recommendedName>
        <fullName evidence="3">Glycosyl hydrolase</fullName>
    </recommendedName>
</protein>
<keyword evidence="2" id="KW-1185">Reference proteome</keyword>
<dbReference type="InterPro" id="IPR017853">
    <property type="entry name" value="GH"/>
</dbReference>
<organism evidence="1 2">
    <name type="scientific">Ruania alba</name>
    <dbReference type="NCBI Taxonomy" id="648782"/>
    <lineage>
        <taxon>Bacteria</taxon>
        <taxon>Bacillati</taxon>
        <taxon>Actinomycetota</taxon>
        <taxon>Actinomycetes</taxon>
        <taxon>Micrococcales</taxon>
        <taxon>Ruaniaceae</taxon>
        <taxon>Ruania</taxon>
    </lineage>
</organism>
<dbReference type="SUPFAM" id="SSF51445">
    <property type="entry name" value="(Trans)glycosidases"/>
    <property type="match status" value="1"/>
</dbReference>
<name>A0A1H5D598_9MICO</name>
<accession>A0A1H5D598</accession>
<evidence type="ECO:0008006" key="3">
    <source>
        <dbReference type="Google" id="ProtNLM"/>
    </source>
</evidence>
<sequence length="414" mass="45304">MPVAATAPRFGVNYTPSVDWMFQWMALDPDVVRADFDAIARLGFDHVRVFPLWPVLQPNRTLIRQRAVEDVATVVELGHAAGLQVYVDVIQGHMSGFDFVPAWLVNWHRGNMFTDPGAIEAQARLATVLHDRLIGLPGFAGLTLGNETNQFVDDPNPDKMVATPEQVTAWLDAVIGPLAASSKSTIVHSTNDHAWYRNGHPFVPRHVTGHGTVSTVHSWIFNGTADRYGGLSSESVRHGEYLIELARAFADDVRRPIWLQEIGAPDRCLTNDEAPEFAVQSIEAALSTADLYGVTWWCSHDIGADLSDFKTLEYSLGLLRTDQTVKPIGRRIAEVIADARARPREVPARPTAVQIEVDDALVPLDRPSLGPGGAHFEAWHTLRADGVPAALVTSTDAQDPARLAERGIASVVTT</sequence>
<dbReference type="Proteomes" id="UP000199220">
    <property type="component" value="Unassembled WGS sequence"/>
</dbReference>
<evidence type="ECO:0000313" key="2">
    <source>
        <dbReference type="Proteomes" id="UP000199220"/>
    </source>
</evidence>
<dbReference type="AlphaFoldDB" id="A0A1H5D598"/>
<dbReference type="STRING" id="648782.SAMN04488554_0574"/>
<reference evidence="2" key="1">
    <citation type="submission" date="2016-10" db="EMBL/GenBank/DDBJ databases">
        <authorList>
            <person name="Varghese N."/>
            <person name="Submissions S."/>
        </authorList>
    </citation>
    <scope>NUCLEOTIDE SEQUENCE [LARGE SCALE GENOMIC DNA]</scope>
    <source>
        <strain evidence="2">DSM 21368</strain>
    </source>
</reference>
<gene>
    <name evidence="1" type="ORF">SAMN04488554_0574</name>
</gene>
<dbReference type="EMBL" id="FNTX01000001">
    <property type="protein sequence ID" value="SED74067.1"/>
    <property type="molecule type" value="Genomic_DNA"/>
</dbReference>
<dbReference type="RefSeq" id="WP_089771601.1">
    <property type="nucleotide sequence ID" value="NZ_FNTX01000001.1"/>
</dbReference>
<evidence type="ECO:0000313" key="1">
    <source>
        <dbReference type="EMBL" id="SED74067.1"/>
    </source>
</evidence>
<dbReference type="Gene3D" id="3.20.20.80">
    <property type="entry name" value="Glycosidases"/>
    <property type="match status" value="1"/>
</dbReference>
<proteinExistence type="predicted"/>
<dbReference type="OrthoDB" id="110211at2"/>